<organism evidence="2 3">
    <name type="scientific">Vigna unguiculata</name>
    <name type="common">Cowpea</name>
    <dbReference type="NCBI Taxonomy" id="3917"/>
    <lineage>
        <taxon>Eukaryota</taxon>
        <taxon>Viridiplantae</taxon>
        <taxon>Streptophyta</taxon>
        <taxon>Embryophyta</taxon>
        <taxon>Tracheophyta</taxon>
        <taxon>Spermatophyta</taxon>
        <taxon>Magnoliopsida</taxon>
        <taxon>eudicotyledons</taxon>
        <taxon>Gunneridae</taxon>
        <taxon>Pentapetalae</taxon>
        <taxon>rosids</taxon>
        <taxon>fabids</taxon>
        <taxon>Fabales</taxon>
        <taxon>Fabaceae</taxon>
        <taxon>Papilionoideae</taxon>
        <taxon>50 kb inversion clade</taxon>
        <taxon>NPAAA clade</taxon>
        <taxon>indigoferoid/millettioid clade</taxon>
        <taxon>Phaseoleae</taxon>
        <taxon>Vigna</taxon>
    </lineage>
</organism>
<feature type="region of interest" description="Disordered" evidence="1">
    <location>
        <begin position="26"/>
        <end position="67"/>
    </location>
</feature>
<gene>
    <name evidence="2" type="ORF">DEO72_LG8g1347</name>
</gene>
<dbReference type="AlphaFoldDB" id="A0A4D6MPK9"/>
<sequence>MKYSGTDVNGMQGSARIFFHGDDKMVTTNSLHEHEHSNDRKKEAEKKNKNQEQDLTMACEFGVTQEE</sequence>
<dbReference type="Proteomes" id="UP000501690">
    <property type="component" value="Linkage Group LG8"/>
</dbReference>
<name>A0A4D6MPK9_VIGUN</name>
<dbReference type="EMBL" id="CP039352">
    <property type="protein sequence ID" value="QCE03323.1"/>
    <property type="molecule type" value="Genomic_DNA"/>
</dbReference>
<proteinExistence type="predicted"/>
<evidence type="ECO:0000313" key="2">
    <source>
        <dbReference type="EMBL" id="QCE03323.1"/>
    </source>
</evidence>
<protein>
    <submittedName>
        <fullName evidence="2">Uncharacterized protein</fullName>
    </submittedName>
</protein>
<evidence type="ECO:0000256" key="1">
    <source>
        <dbReference type="SAM" id="MobiDB-lite"/>
    </source>
</evidence>
<evidence type="ECO:0000313" key="3">
    <source>
        <dbReference type="Proteomes" id="UP000501690"/>
    </source>
</evidence>
<feature type="compositionally biased region" description="Basic and acidic residues" evidence="1">
    <location>
        <begin position="26"/>
        <end position="52"/>
    </location>
</feature>
<keyword evidence="3" id="KW-1185">Reference proteome</keyword>
<reference evidence="2 3" key="1">
    <citation type="submission" date="2019-04" db="EMBL/GenBank/DDBJ databases">
        <title>An improved genome assembly and genetic linkage map for asparagus bean, Vigna unguiculata ssp. sesquipedialis.</title>
        <authorList>
            <person name="Xia Q."/>
            <person name="Zhang R."/>
            <person name="Dong Y."/>
        </authorList>
    </citation>
    <scope>NUCLEOTIDE SEQUENCE [LARGE SCALE GENOMIC DNA]</scope>
    <source>
        <tissue evidence="2">Leaf</tissue>
    </source>
</reference>
<accession>A0A4D6MPK9</accession>